<dbReference type="Gene3D" id="3.20.170.30">
    <property type="match status" value="1"/>
</dbReference>
<dbReference type="EMBL" id="JADCNM010000003">
    <property type="protein sequence ID" value="KAG0491200.1"/>
    <property type="molecule type" value="Genomic_DNA"/>
</dbReference>
<comment type="catalytic activity">
    <reaction evidence="6">
        <text>2'-phospho-[ligated tRNA] + NAD(+) = mature tRNA + ADP-alpha-D-ribose 1'',2''-cyclic phosphate + nicotinamide</text>
        <dbReference type="Rhea" id="RHEA:23324"/>
        <dbReference type="Rhea" id="RHEA-COMP:11106"/>
        <dbReference type="Rhea" id="RHEA-COMP:11107"/>
        <dbReference type="ChEBI" id="CHEBI:17154"/>
        <dbReference type="ChEBI" id="CHEBI:57540"/>
        <dbReference type="ChEBI" id="CHEBI:76596"/>
        <dbReference type="ChEBI" id="CHEBI:82883"/>
        <dbReference type="ChEBI" id="CHEBI:85027"/>
        <dbReference type="EC" id="2.7.1.160"/>
    </reaction>
</comment>
<dbReference type="AlphaFoldDB" id="A0A835VBT6"/>
<keyword evidence="5" id="KW-0520">NAD</keyword>
<name>A0A835VBT6_VANPL</name>
<evidence type="ECO:0000256" key="1">
    <source>
        <dbReference type="ARBA" id="ARBA00003343"/>
    </source>
</evidence>
<evidence type="ECO:0000313" key="8">
    <source>
        <dbReference type="EMBL" id="KAG0491200.1"/>
    </source>
</evidence>
<evidence type="ECO:0000256" key="4">
    <source>
        <dbReference type="ARBA" id="ARBA00022679"/>
    </source>
</evidence>
<dbReference type="InterPro" id="IPR042081">
    <property type="entry name" value="RNA_2'-PTrans_C"/>
</dbReference>
<dbReference type="OrthoDB" id="419694at2759"/>
<evidence type="ECO:0000256" key="3">
    <source>
        <dbReference type="ARBA" id="ARBA00012007"/>
    </source>
</evidence>
<dbReference type="PANTHER" id="PTHR12684:SF2">
    <property type="entry name" value="TRNA 2'-PHOSPHOTRANSFERASE 1"/>
    <property type="match status" value="1"/>
</dbReference>
<evidence type="ECO:0000256" key="6">
    <source>
        <dbReference type="ARBA" id="ARBA00047949"/>
    </source>
</evidence>
<dbReference type="Proteomes" id="UP000639772">
    <property type="component" value="Chromosome 3"/>
</dbReference>
<protein>
    <recommendedName>
        <fullName evidence="3">2'-phosphotransferase</fullName>
        <ecNumber evidence="3">2.7.1.160</ecNumber>
    </recommendedName>
</protein>
<evidence type="ECO:0000256" key="5">
    <source>
        <dbReference type="ARBA" id="ARBA00023027"/>
    </source>
</evidence>
<reference evidence="8 9" key="1">
    <citation type="journal article" date="2020" name="Nat. Food">
        <title>A phased Vanilla planifolia genome enables genetic improvement of flavour and production.</title>
        <authorList>
            <person name="Hasing T."/>
            <person name="Tang H."/>
            <person name="Brym M."/>
            <person name="Khazi F."/>
            <person name="Huang T."/>
            <person name="Chambers A.H."/>
        </authorList>
    </citation>
    <scope>NUCLEOTIDE SEQUENCE [LARGE SCALE GENOMIC DNA]</scope>
    <source>
        <tissue evidence="8">Leaf</tissue>
    </source>
</reference>
<dbReference type="InterPro" id="IPR002745">
    <property type="entry name" value="Ptrans_KptA/Tpt1"/>
</dbReference>
<accession>A0A835VBT6</accession>
<evidence type="ECO:0000256" key="2">
    <source>
        <dbReference type="ARBA" id="ARBA00009836"/>
    </source>
</evidence>
<comment type="similarity">
    <text evidence="2">Belongs to the KptA/TPT1 family.</text>
</comment>
<comment type="function">
    <text evidence="1">Catalyzes the last step of tRNA splicing, the transfer of the splice junction 2'-phosphate from ligated tRNA to NAD to produce ADP-ribose 1''-2'' cyclic phosphate.</text>
</comment>
<comment type="caution">
    <text evidence="8">The sequence shown here is derived from an EMBL/GenBank/DDBJ whole genome shotgun (WGS) entry which is preliminary data.</text>
</comment>
<dbReference type="GO" id="GO:0000215">
    <property type="term" value="F:tRNA 2'-phosphotransferase activity"/>
    <property type="evidence" value="ECO:0007669"/>
    <property type="project" value="UniProtKB-EC"/>
</dbReference>
<organism evidence="8 9">
    <name type="scientific">Vanilla planifolia</name>
    <name type="common">Vanilla</name>
    <dbReference type="NCBI Taxonomy" id="51239"/>
    <lineage>
        <taxon>Eukaryota</taxon>
        <taxon>Viridiplantae</taxon>
        <taxon>Streptophyta</taxon>
        <taxon>Embryophyta</taxon>
        <taxon>Tracheophyta</taxon>
        <taxon>Spermatophyta</taxon>
        <taxon>Magnoliopsida</taxon>
        <taxon>Liliopsida</taxon>
        <taxon>Asparagales</taxon>
        <taxon>Orchidaceae</taxon>
        <taxon>Vanilloideae</taxon>
        <taxon>Vanilleae</taxon>
        <taxon>Vanilla</taxon>
    </lineage>
</organism>
<evidence type="ECO:0000313" key="9">
    <source>
        <dbReference type="Proteomes" id="UP000639772"/>
    </source>
</evidence>
<dbReference type="EC" id="2.7.1.160" evidence="3"/>
<feature type="region of interest" description="Disordered" evidence="7">
    <location>
        <begin position="35"/>
        <end position="69"/>
    </location>
</feature>
<dbReference type="SUPFAM" id="SSF56399">
    <property type="entry name" value="ADP-ribosylation"/>
    <property type="match status" value="1"/>
</dbReference>
<gene>
    <name evidence="8" type="ORF">HPP92_008063</name>
</gene>
<dbReference type="Gene3D" id="1.10.10.970">
    <property type="entry name" value="RNA 2'-phosphotransferase, Tpt1/KptA family, N-terminal domain"/>
    <property type="match status" value="1"/>
</dbReference>
<dbReference type="GO" id="GO:0006388">
    <property type="term" value="P:tRNA splicing, via endonucleolytic cleavage and ligation"/>
    <property type="evidence" value="ECO:0007669"/>
    <property type="project" value="TreeGrafter"/>
</dbReference>
<dbReference type="InterPro" id="IPR042080">
    <property type="entry name" value="RNA_2'-PTrans_N"/>
</dbReference>
<sequence>MFHTLVVPTYSFSSTAAYPCSLLCLDMENVGAKPFSSVRSKPFSSLSASRSGGRGLSRDFRKGGTSPSNSDRIAALGRLLTRILRHMAVELNLKIRSDGYVCIRDLLQLDITTYAKVPLKSHTIEEIKEAVRRDNKSRFSLLEEGGELLIRANQGHSITTVTSENLLRPILSADEVQICVHGTYRKNLKSILQSGLKRMNRLHVHFASGMPTDGEVISGMRRDIDILIFLDVGRALNDGMKLYVSDNKVILTEGFDGVVPVKYFEKIETWPQRESVSFSNEI</sequence>
<proteinExistence type="inferred from homology"/>
<keyword evidence="4" id="KW-0808">Transferase</keyword>
<dbReference type="Pfam" id="PF01885">
    <property type="entry name" value="PTS_2-RNA"/>
    <property type="match status" value="1"/>
</dbReference>
<dbReference type="PANTHER" id="PTHR12684">
    <property type="entry name" value="PUTATIVE PHOSPHOTRANSFERASE"/>
    <property type="match status" value="1"/>
</dbReference>
<evidence type="ECO:0000256" key="7">
    <source>
        <dbReference type="SAM" id="MobiDB-lite"/>
    </source>
</evidence>